<dbReference type="InterPro" id="IPR012677">
    <property type="entry name" value="Nucleotide-bd_a/b_plait_sf"/>
</dbReference>
<sequence length="269" mass="30264">MMNSTRQLVSVIARQRLSAQVLNTCQRSLHTSIVRLNDTPQKNFTEALTDKFIGQVKKQGKNGSLSEPTRFVQIDALPSTATTEDVRKLAREAFPQGDKSIVEAVFLRNYDFNFYGRCVVLMKSPEDARKVVEYGNRRSVGGNTIKMSFTGSDKSDVNELMSGFRRPELTSITDSTSASGRSVLVTGLPSRTQPEHLLGFLRSRNFFPIEGASDNVLPLKTKEQSTVSKFLVKFDSESEAWRCVRAFHNTDFVLKSRDENYKLSLSVIY</sequence>
<accession>A0ABP9Z0L8</accession>
<dbReference type="CDD" id="cd00590">
    <property type="entry name" value="RRM_SF"/>
    <property type="match status" value="1"/>
</dbReference>
<proteinExistence type="predicted"/>
<gene>
    <name evidence="1" type="ORF">MFLAVUS_006111</name>
</gene>
<dbReference type="Proteomes" id="UP001473302">
    <property type="component" value="Unassembled WGS sequence"/>
</dbReference>
<evidence type="ECO:0008006" key="3">
    <source>
        <dbReference type="Google" id="ProtNLM"/>
    </source>
</evidence>
<dbReference type="InterPro" id="IPR035979">
    <property type="entry name" value="RBD_domain_sf"/>
</dbReference>
<reference evidence="1 2" key="1">
    <citation type="submission" date="2024-04" db="EMBL/GenBank/DDBJ databases">
        <title>genome sequences of Mucor flavus KT1a and Helicostylum pulchrum KT1b strains isolated from the surface of a dry-aged beef.</title>
        <authorList>
            <person name="Toyotome T."/>
            <person name="Hosono M."/>
            <person name="Torimaru M."/>
            <person name="Fukuda K."/>
            <person name="Mikami N."/>
        </authorList>
    </citation>
    <scope>NUCLEOTIDE SEQUENCE [LARGE SCALE GENOMIC DNA]</scope>
    <source>
        <strain evidence="1 2">KT1a</strain>
    </source>
</reference>
<dbReference type="SUPFAM" id="SSF54928">
    <property type="entry name" value="RNA-binding domain, RBD"/>
    <property type="match status" value="1"/>
</dbReference>
<name>A0ABP9Z0L8_9FUNG</name>
<protein>
    <recommendedName>
        <fullName evidence="3">RRM domain-containing protein</fullName>
    </recommendedName>
</protein>
<comment type="caution">
    <text evidence="1">The sequence shown here is derived from an EMBL/GenBank/DDBJ whole genome shotgun (WGS) entry which is preliminary data.</text>
</comment>
<dbReference type="EMBL" id="BAABUK010000014">
    <property type="protein sequence ID" value="GAA5812654.1"/>
    <property type="molecule type" value="Genomic_DNA"/>
</dbReference>
<evidence type="ECO:0000313" key="2">
    <source>
        <dbReference type="Proteomes" id="UP001473302"/>
    </source>
</evidence>
<dbReference type="Gene3D" id="3.30.70.330">
    <property type="match status" value="1"/>
</dbReference>
<evidence type="ECO:0000313" key="1">
    <source>
        <dbReference type="EMBL" id="GAA5812654.1"/>
    </source>
</evidence>
<organism evidence="1 2">
    <name type="scientific">Mucor flavus</name>
    <dbReference type="NCBI Taxonomy" id="439312"/>
    <lineage>
        <taxon>Eukaryota</taxon>
        <taxon>Fungi</taxon>
        <taxon>Fungi incertae sedis</taxon>
        <taxon>Mucoromycota</taxon>
        <taxon>Mucoromycotina</taxon>
        <taxon>Mucoromycetes</taxon>
        <taxon>Mucorales</taxon>
        <taxon>Mucorineae</taxon>
        <taxon>Mucoraceae</taxon>
        <taxon>Mucor</taxon>
    </lineage>
</organism>
<keyword evidence="2" id="KW-1185">Reference proteome</keyword>